<dbReference type="KEGG" id="stsi:A4E84_31625"/>
<dbReference type="EMBL" id="CP015098">
    <property type="protein sequence ID" value="AMW13662.1"/>
    <property type="molecule type" value="Genomic_DNA"/>
</dbReference>
<evidence type="ECO:0000313" key="3">
    <source>
        <dbReference type="Proteomes" id="UP000076096"/>
    </source>
</evidence>
<evidence type="ECO:0000313" key="2">
    <source>
        <dbReference type="EMBL" id="AMW13662.1"/>
    </source>
</evidence>
<dbReference type="STRING" id="1783515.A4E84_31625"/>
<keyword evidence="3" id="KW-1185">Reference proteome</keyword>
<gene>
    <name evidence="2" type="ORF">A4E84_31625</name>
</gene>
<organism evidence="2 3">
    <name type="scientific">Streptomyces qaidamensis</name>
    <dbReference type="NCBI Taxonomy" id="1783515"/>
    <lineage>
        <taxon>Bacteria</taxon>
        <taxon>Bacillati</taxon>
        <taxon>Actinomycetota</taxon>
        <taxon>Actinomycetes</taxon>
        <taxon>Kitasatosporales</taxon>
        <taxon>Streptomycetaceae</taxon>
        <taxon>Streptomyces</taxon>
        <taxon>Streptomyces aurantiacus group</taxon>
    </lineage>
</organism>
<evidence type="ECO:0000259" key="1">
    <source>
        <dbReference type="Pfam" id="PF06259"/>
    </source>
</evidence>
<dbReference type="AlphaFoldDB" id="A0A143C889"/>
<feature type="domain" description="DUF1023" evidence="1">
    <location>
        <begin position="31"/>
        <end position="72"/>
    </location>
</feature>
<sequence>MMVLALKQVRRYMNELVVWQEARPRVAEEIGPDTRVVVAHSLGSVVAYEALCEHPEWPVTDLVTVGSPLGMSLIFNRLSLKPHSLLRYLTARKTGRAVAEGLT</sequence>
<dbReference type="SUPFAM" id="SSF53474">
    <property type="entry name" value="alpha/beta-Hydrolases"/>
    <property type="match status" value="1"/>
</dbReference>
<reference evidence="3" key="1">
    <citation type="submission" date="2016-04" db="EMBL/GenBank/DDBJ databases">
        <authorList>
            <person name="Zhang B."/>
        </authorList>
    </citation>
    <scope>NUCLEOTIDE SEQUENCE [LARGE SCALE GENOMIC DNA]</scope>
    <source>
        <strain evidence="3">S10</strain>
    </source>
</reference>
<dbReference type="Pfam" id="PF06259">
    <property type="entry name" value="Abhydrolase_8"/>
    <property type="match status" value="1"/>
</dbReference>
<accession>A0A143C889</accession>
<dbReference type="Proteomes" id="UP000076096">
    <property type="component" value="Chromosome"/>
</dbReference>
<protein>
    <recommendedName>
        <fullName evidence="1">DUF1023 domain-containing protein</fullName>
    </recommendedName>
</protein>
<dbReference type="RefSeq" id="WP_062929818.1">
    <property type="nucleotide sequence ID" value="NZ_CP015098.1"/>
</dbReference>
<dbReference type="Gene3D" id="3.40.50.1820">
    <property type="entry name" value="alpha/beta hydrolase"/>
    <property type="match status" value="1"/>
</dbReference>
<dbReference type="InterPro" id="IPR029058">
    <property type="entry name" value="AB_hydrolase_fold"/>
</dbReference>
<name>A0A143C889_9ACTN</name>
<dbReference type="InterPro" id="IPR010427">
    <property type="entry name" value="DUF1023"/>
</dbReference>
<proteinExistence type="predicted"/>